<feature type="domain" description="RSE1/DDB1/CPSF1 first beta-propeller" evidence="8">
    <location>
        <begin position="14"/>
        <end position="376"/>
    </location>
</feature>
<dbReference type="GO" id="GO:0003676">
    <property type="term" value="F:nucleic acid binding"/>
    <property type="evidence" value="ECO:0007669"/>
    <property type="project" value="InterPro"/>
</dbReference>
<protein>
    <recommendedName>
        <fullName evidence="12">Splicing factor 3B subunit 3</fullName>
    </recommendedName>
</protein>
<dbReference type="FunFam" id="2.130.10.10:FF:000031">
    <property type="entry name" value="Splicing factor 3b subunit 3"/>
    <property type="match status" value="1"/>
</dbReference>
<keyword evidence="2" id="KW-0507">mRNA processing</keyword>
<sequence>MHLYNLTLVPPSNVTAAVVGQFSGTKQQEVVVCRAGSRLELLRPDVSVGKARRVLEQHAFGVVRSLASFRLTGGSKDYLIVGSDSGRITIAEYDAKTNSFAVVHQETYGRSGSRRVVAGQYLATDPKGRAVMIGAVEKAKLVYILNRDSAANLTISSPLEAHRPNAIIHAIVGVDVGYENPLFATLEVDYEDSDRDPTGEAFERAEKLLTYYELDLGLNHVVRKWSTAVDMRSNHLVQVPGGFNQNSDRWEGPSGVLVCSEDYITYKHNEGEDHRLPIPRRKNPVEVESERRGTIIVASVCHRMKASFFFLLQTEDGDLFKVTIDHKEEVMQRMKIKYFDTVPVAANLCILRAGFLYVAAENGSTLLYSFQKLGDEDDLPEYSSDDLPALGMSDIPPAPPLFAPRPLVNLLLTDELSALDPLVDAKLLHDEASGGIEGPKIVTACGKGPRSSLKVLQHGLDVQEAISSELPGVPKSVWTTKLQASDEFDSYIILSFVNGTLVLSIGEMIEEVSDSGFMTSAPTLAVQQLGQDALLQVHPTGIRHILSGARQPTEWPAPMTSDGRQATIVQAATNERQVVVALEPTNEIVYFELDMDGQLNEYQERKGMGAGVVTLSMASVPEGRQRTPYLAVGCDDNTVRVVSLDPDSTLATISIQALTAAPNSICVAEMNDMTIDRNHPTFFVNIGLVNGVLLRTILDPTSGQLTDTRTRFLGAKPVKLVPVKVQGTQPAVLALSSRSWLSYTYQDRTHFTPLLFDALDDVWTFSAGLCPEGLIGIIGDSLRIFTIPTLGTKIKADSIPLSYTPRKITSHPERPHLFYTVESDNRTLSPWEAKTRLASMGKDLKVGNQGVLDLDEAEFGPVRAGAGHWSSCVRIVDVTKQATTFKLQLEENEAAFSLALVNFLSSDNPQETYLVVGTGQETRVTPRESKSCFLHVYRLSEEGQSLVFVHKTPVDDVALVLESFQGRLLAGVGKSLRIYDLGKKKLLRKSENKSFSNSVIVSLRTQGSRIIVGDMQDSVFFCAYKPRENRFVVFAEDVMPRYTTATTMLDYETVCVGDRFGNVAIVRQPDAHLTEMVDEDPSGQSIVSEKPFLQGASAHKVHLEAHFYVGDVVTSLQKVRLVAGGRDVILYTCLGGTVGALVPFVAKDDVETMSMLEQHIRQETNPAASLVGRDHLSYRGYYTPVKAVVDGDLCETFGLLPHARQAAIAEELNDRTPSDINKKLESLRTTSAF</sequence>
<dbReference type="Gene3D" id="2.130.10.10">
    <property type="entry name" value="YVTN repeat-like/Quinoprotein amine dehydrogenase"/>
    <property type="match status" value="3"/>
</dbReference>
<dbReference type="InterPro" id="IPR036322">
    <property type="entry name" value="WD40_repeat_dom_sf"/>
</dbReference>
<evidence type="ECO:0000259" key="7">
    <source>
        <dbReference type="Pfam" id="PF03178"/>
    </source>
</evidence>
<organism evidence="10 11">
    <name type="scientific">Acaromyces ingoldii</name>
    <dbReference type="NCBI Taxonomy" id="215250"/>
    <lineage>
        <taxon>Eukaryota</taxon>
        <taxon>Fungi</taxon>
        <taxon>Dikarya</taxon>
        <taxon>Basidiomycota</taxon>
        <taxon>Ustilaginomycotina</taxon>
        <taxon>Exobasidiomycetes</taxon>
        <taxon>Exobasidiales</taxon>
        <taxon>Cryptobasidiaceae</taxon>
        <taxon>Acaromyces</taxon>
    </lineage>
</organism>
<keyword evidence="11" id="KW-1185">Reference proteome</keyword>
<evidence type="ECO:0000256" key="6">
    <source>
        <dbReference type="ARBA" id="ARBA00038266"/>
    </source>
</evidence>
<evidence type="ECO:0000256" key="4">
    <source>
        <dbReference type="ARBA" id="ARBA00023187"/>
    </source>
</evidence>
<dbReference type="EMBL" id="KZ819637">
    <property type="protein sequence ID" value="PWN89573.1"/>
    <property type="molecule type" value="Genomic_DNA"/>
</dbReference>
<dbReference type="GO" id="GO:0005681">
    <property type="term" value="C:spliceosomal complex"/>
    <property type="evidence" value="ECO:0007669"/>
    <property type="project" value="UniProtKB-KW"/>
</dbReference>
<dbReference type="FunCoup" id="A0A316YND7">
    <property type="interactions" value="1063"/>
</dbReference>
<dbReference type="OrthoDB" id="436637at2759"/>
<dbReference type="InterPro" id="IPR004871">
    <property type="entry name" value="RSE1/DDB1/CPSF1_C"/>
</dbReference>
<comment type="similarity">
    <text evidence="6">Belongs to the RSE1 family.</text>
</comment>
<keyword evidence="3" id="KW-0747">Spliceosome</keyword>
<accession>A0A316YND7</accession>
<evidence type="ECO:0000256" key="2">
    <source>
        <dbReference type="ARBA" id="ARBA00022664"/>
    </source>
</evidence>
<dbReference type="InterPro" id="IPR050358">
    <property type="entry name" value="RSE1/DDB1/CFT1"/>
</dbReference>
<evidence type="ECO:0000259" key="9">
    <source>
        <dbReference type="Pfam" id="PF23726"/>
    </source>
</evidence>
<dbReference type="InterPro" id="IPR058543">
    <property type="entry name" value="Beta-prop_RSE1/DDB1/CPSF1_2nd"/>
</dbReference>
<dbReference type="Pfam" id="PF10433">
    <property type="entry name" value="Beta-prop_RSE1_1st"/>
    <property type="match status" value="1"/>
</dbReference>
<reference evidence="10" key="1">
    <citation type="journal article" date="2018" name="Mol. Biol. Evol.">
        <title>Broad Genomic Sampling Reveals a Smut Pathogenic Ancestry of the Fungal Clade Ustilaginomycotina.</title>
        <authorList>
            <person name="Kijpornyongpan T."/>
            <person name="Mondo S.J."/>
            <person name="Barry K."/>
            <person name="Sandor L."/>
            <person name="Lee J."/>
            <person name="Lipzen A."/>
            <person name="Pangilinan J."/>
            <person name="LaButti K."/>
            <person name="Hainaut M."/>
            <person name="Henrissat B."/>
            <person name="Grigoriev I.V."/>
            <person name="Spatafora J.W."/>
            <person name="Aime M.C."/>
        </authorList>
    </citation>
    <scope>NUCLEOTIDE SEQUENCE [LARGE SCALE GENOMIC DNA]</scope>
    <source>
        <strain evidence="10">MCA 4198</strain>
    </source>
</reference>
<dbReference type="GeneID" id="37040001"/>
<evidence type="ECO:0000256" key="5">
    <source>
        <dbReference type="ARBA" id="ARBA00023242"/>
    </source>
</evidence>
<dbReference type="FunFam" id="2.130.10.10:FF:001143">
    <property type="entry name" value="Pre-mRNA-splicing factor rse-1, putative"/>
    <property type="match status" value="1"/>
</dbReference>
<dbReference type="STRING" id="215250.A0A316YND7"/>
<evidence type="ECO:0000313" key="11">
    <source>
        <dbReference type="Proteomes" id="UP000245768"/>
    </source>
</evidence>
<feature type="domain" description="RSE1/DDB1/CPSF1 C-terminal" evidence="7">
    <location>
        <begin position="871"/>
        <end position="1197"/>
    </location>
</feature>
<comment type="subcellular location">
    <subcellularLocation>
        <location evidence="1">Nucleus</location>
    </subcellularLocation>
</comment>
<dbReference type="GO" id="GO:0008380">
    <property type="term" value="P:RNA splicing"/>
    <property type="evidence" value="ECO:0007669"/>
    <property type="project" value="UniProtKB-KW"/>
</dbReference>
<evidence type="ECO:0000259" key="8">
    <source>
        <dbReference type="Pfam" id="PF10433"/>
    </source>
</evidence>
<evidence type="ECO:0000313" key="10">
    <source>
        <dbReference type="EMBL" id="PWN89573.1"/>
    </source>
</evidence>
<dbReference type="AlphaFoldDB" id="A0A316YND7"/>
<dbReference type="InParanoid" id="A0A316YND7"/>
<dbReference type="GO" id="GO:0006397">
    <property type="term" value="P:mRNA processing"/>
    <property type="evidence" value="ECO:0007669"/>
    <property type="project" value="UniProtKB-KW"/>
</dbReference>
<keyword evidence="4" id="KW-0508">mRNA splicing</keyword>
<dbReference type="Pfam" id="PF23726">
    <property type="entry name" value="Beta-prop_RSE1_2nd"/>
    <property type="match status" value="1"/>
</dbReference>
<name>A0A316YND7_9BASI</name>
<evidence type="ECO:0008006" key="12">
    <source>
        <dbReference type="Google" id="ProtNLM"/>
    </source>
</evidence>
<proteinExistence type="inferred from homology"/>
<dbReference type="SUPFAM" id="SSF50978">
    <property type="entry name" value="WD40 repeat-like"/>
    <property type="match status" value="1"/>
</dbReference>
<feature type="domain" description="RSE1/DDB1/CPSF1 second beta-propeller" evidence="9">
    <location>
        <begin position="463"/>
        <end position="787"/>
    </location>
</feature>
<evidence type="ECO:0000256" key="1">
    <source>
        <dbReference type="ARBA" id="ARBA00004123"/>
    </source>
</evidence>
<dbReference type="Proteomes" id="UP000245768">
    <property type="component" value="Unassembled WGS sequence"/>
</dbReference>
<keyword evidence="5" id="KW-0539">Nucleus</keyword>
<dbReference type="Pfam" id="PF03178">
    <property type="entry name" value="CPSF_A"/>
    <property type="match status" value="1"/>
</dbReference>
<dbReference type="InterPro" id="IPR015943">
    <property type="entry name" value="WD40/YVTN_repeat-like_dom_sf"/>
</dbReference>
<dbReference type="InterPro" id="IPR018846">
    <property type="entry name" value="Beta-prop_RSE1/DDB1/CPSF1_1st"/>
</dbReference>
<dbReference type="PANTHER" id="PTHR10644">
    <property type="entry name" value="DNA REPAIR/RNA PROCESSING CPSF FAMILY"/>
    <property type="match status" value="1"/>
</dbReference>
<dbReference type="RefSeq" id="XP_025376771.1">
    <property type="nucleotide sequence ID" value="XM_025518085.1"/>
</dbReference>
<evidence type="ECO:0000256" key="3">
    <source>
        <dbReference type="ARBA" id="ARBA00022728"/>
    </source>
</evidence>
<gene>
    <name evidence="10" type="ORF">FA10DRAFT_147967</name>
</gene>